<dbReference type="AlphaFoldDB" id="A0A2T5XVI8"/>
<accession>A0A2T5XVI8</accession>
<dbReference type="Proteomes" id="UP000243985">
    <property type="component" value="Unassembled WGS sequence"/>
</dbReference>
<protein>
    <submittedName>
        <fullName evidence="1">Uncharacterized protein</fullName>
    </submittedName>
</protein>
<gene>
    <name evidence="1" type="ORF">C8P65_10459</name>
</gene>
<dbReference type="EMBL" id="QBKG01000004">
    <property type="protein sequence ID" value="PTX07369.1"/>
    <property type="molecule type" value="Genomic_DNA"/>
</dbReference>
<proteinExistence type="predicted"/>
<evidence type="ECO:0000313" key="2">
    <source>
        <dbReference type="Proteomes" id="UP000243985"/>
    </source>
</evidence>
<evidence type="ECO:0000313" key="1">
    <source>
        <dbReference type="EMBL" id="PTX07369.1"/>
    </source>
</evidence>
<name>A0A2T5XVI8_9FLAO</name>
<comment type="caution">
    <text evidence="1">The sequence shown here is derived from an EMBL/GenBank/DDBJ whole genome shotgun (WGS) entry which is preliminary data.</text>
</comment>
<sequence>MSLWYFDKLFDREEITIFVFYDYFVHLHFENN</sequence>
<reference evidence="1 2" key="1">
    <citation type="submission" date="2018-04" db="EMBL/GenBank/DDBJ databases">
        <title>Genomic Encyclopedia of Archaeal and Bacterial Type Strains, Phase II (KMG-II): from individual species to whole genera.</title>
        <authorList>
            <person name="Goeker M."/>
        </authorList>
    </citation>
    <scope>NUCLEOTIDE SEQUENCE [LARGE SCALE GENOMIC DNA]</scope>
    <source>
        <strain evidence="1 2">DSM 22902</strain>
    </source>
</reference>
<organism evidence="1 2">
    <name type="scientific">Capnocytophaga leadbetteri</name>
    <dbReference type="NCBI Taxonomy" id="327575"/>
    <lineage>
        <taxon>Bacteria</taxon>
        <taxon>Pseudomonadati</taxon>
        <taxon>Bacteroidota</taxon>
        <taxon>Flavobacteriia</taxon>
        <taxon>Flavobacteriales</taxon>
        <taxon>Flavobacteriaceae</taxon>
        <taxon>Capnocytophaga</taxon>
    </lineage>
</organism>